<gene>
    <name evidence="2" type="ORF">ECXG_04237</name>
</gene>
<reference evidence="2 3" key="1">
    <citation type="submission" date="2010-04" db="EMBL/GenBank/DDBJ databases">
        <title>The Genome Sequence of Escherichia coli TA447.</title>
        <authorList>
            <consortium name="The Broad Institute Genome Sequencing Platform"/>
            <consortium name="The Broad Institute Genome Sequencing Center for Infectious Disease"/>
            <person name="Feldgarden M."/>
            <person name="Gordon D.M."/>
            <person name="Johnson J.R."/>
            <person name="Johnston B.D."/>
            <person name="Young S."/>
            <person name="Zeng Q."/>
            <person name="Koehrsen M."/>
            <person name="Alvarado L."/>
            <person name="Berlin A.M."/>
            <person name="Borenstein D."/>
            <person name="Chapman S.B."/>
            <person name="Chen Z."/>
            <person name="Engels R."/>
            <person name="Freedman E."/>
            <person name="Gellesch M."/>
            <person name="Goldberg J."/>
            <person name="Griggs A."/>
            <person name="Gujja S."/>
            <person name="Heilman E.R."/>
            <person name="Heiman D.I."/>
            <person name="Hepburn T.A."/>
            <person name="Howarth C."/>
            <person name="Jen D."/>
            <person name="Larson L."/>
            <person name="Mehta T."/>
            <person name="Park D."/>
            <person name="Pearson M."/>
            <person name="Richards J."/>
            <person name="Roberts A."/>
            <person name="Saif S."/>
            <person name="Shea T.D."/>
            <person name="Shenoy N."/>
            <person name="Sisk P."/>
            <person name="Stolte C."/>
            <person name="Sykes S.N."/>
            <person name="Walk T."/>
            <person name="White J."/>
            <person name="Yandava C."/>
            <person name="Haas B."/>
            <person name="Henn M.R."/>
            <person name="Nusbaum C."/>
            <person name="Birren B."/>
        </authorList>
    </citation>
    <scope>NUCLEOTIDE SEQUENCE [LARGE SCALE GENOMIC DNA]</scope>
    <source>
        <strain evidence="2 3">TA447</strain>
    </source>
</reference>
<sequence length="179" mass="18844">MTMKPALLMVLASGLILTGCAGMKSEFDCNATAGNGCMTMDEANNKARAMTENQKGKKTGDRRTLPPLAAVPVVKENSTTAGVSSVTKPVAATVTAGATSRNPFRGHVAGTGHVAVTSGGAQVSSAWSDIGMARPVRLPSTTARMWIAPWIDEQAVWHQPSVVSFEVKPARWQHQEVKG</sequence>
<dbReference type="NCBIfam" id="TIGR02747">
    <property type="entry name" value="TraV"/>
    <property type="match status" value="1"/>
</dbReference>
<dbReference type="AlphaFoldDB" id="A0A1X3ITI3"/>
<dbReference type="NCBIfam" id="NF010293">
    <property type="entry name" value="PRK13733.1"/>
    <property type="match status" value="1"/>
</dbReference>
<comment type="caution">
    <text evidence="2">The sequence shown here is derived from an EMBL/GenBank/DDBJ whole genome shotgun (WGS) entry which is preliminary data.</text>
</comment>
<dbReference type="EMBL" id="ADIZ01000046">
    <property type="protein sequence ID" value="OSK88038.1"/>
    <property type="molecule type" value="Genomic_DNA"/>
</dbReference>
<dbReference type="Proteomes" id="UP000193942">
    <property type="component" value="Unassembled WGS sequence"/>
</dbReference>
<evidence type="ECO:0000256" key="1">
    <source>
        <dbReference type="SAM" id="SignalP"/>
    </source>
</evidence>
<organism evidence="2 3">
    <name type="scientific">Escherichia coli TA447</name>
    <dbReference type="NCBI Taxonomy" id="656447"/>
    <lineage>
        <taxon>Bacteria</taxon>
        <taxon>Pseudomonadati</taxon>
        <taxon>Pseudomonadota</taxon>
        <taxon>Gammaproteobacteria</taxon>
        <taxon>Enterobacterales</taxon>
        <taxon>Enterobacteriaceae</taxon>
        <taxon>Escherichia</taxon>
    </lineage>
</organism>
<evidence type="ECO:0000313" key="3">
    <source>
        <dbReference type="Proteomes" id="UP000193942"/>
    </source>
</evidence>
<protein>
    <submittedName>
        <fullName evidence="2">Type IV conjugative transfer system protein TraV</fullName>
    </submittedName>
</protein>
<dbReference type="PROSITE" id="PS51257">
    <property type="entry name" value="PROKAR_LIPOPROTEIN"/>
    <property type="match status" value="1"/>
</dbReference>
<accession>A0A1X3ITI3</accession>
<dbReference type="Pfam" id="PF09676">
    <property type="entry name" value="TraV"/>
    <property type="match status" value="1"/>
</dbReference>
<evidence type="ECO:0000313" key="2">
    <source>
        <dbReference type="EMBL" id="OSK88038.1"/>
    </source>
</evidence>
<name>A0A1X3ITI3_ECOLX</name>
<dbReference type="InterPro" id="IPR014118">
    <property type="entry name" value="T4SS_TraV"/>
</dbReference>
<proteinExistence type="predicted"/>
<keyword evidence="1" id="KW-0732">Signal</keyword>
<feature type="chain" id="PRO_5013004843" evidence="1">
    <location>
        <begin position="22"/>
        <end position="179"/>
    </location>
</feature>
<feature type="signal peptide" evidence="1">
    <location>
        <begin position="1"/>
        <end position="21"/>
    </location>
</feature>